<feature type="compositionally biased region" description="Low complexity" evidence="4">
    <location>
        <begin position="703"/>
        <end position="719"/>
    </location>
</feature>
<feature type="transmembrane region" description="Helical" evidence="5">
    <location>
        <begin position="381"/>
        <end position="399"/>
    </location>
</feature>
<evidence type="ECO:0000313" key="7">
    <source>
        <dbReference type="EMBL" id="PTD02266.1"/>
    </source>
</evidence>
<feature type="compositionally biased region" description="Polar residues" evidence="4">
    <location>
        <begin position="15"/>
        <end position="34"/>
    </location>
</feature>
<dbReference type="InterPro" id="IPR011701">
    <property type="entry name" value="MFS"/>
</dbReference>
<keyword evidence="8" id="KW-1185">Reference proteome</keyword>
<comment type="caution">
    <text evidence="7">The sequence shown here is derived from an EMBL/GenBank/DDBJ whole genome shotgun (WGS) entry which is preliminary data.</text>
</comment>
<evidence type="ECO:0000259" key="6">
    <source>
        <dbReference type="PROSITE" id="PS50850"/>
    </source>
</evidence>
<feature type="transmembrane region" description="Helical" evidence="5">
    <location>
        <begin position="290"/>
        <end position="309"/>
    </location>
</feature>
<feature type="transmembrane region" description="Helical" evidence="5">
    <location>
        <begin position="321"/>
        <end position="340"/>
    </location>
</feature>
<feature type="transmembrane region" description="Helical" evidence="5">
    <location>
        <begin position="245"/>
        <end position="270"/>
    </location>
</feature>
<dbReference type="SUPFAM" id="SSF103473">
    <property type="entry name" value="MFS general substrate transporter"/>
    <property type="match status" value="1"/>
</dbReference>
<feature type="transmembrane region" description="Helical" evidence="5">
    <location>
        <begin position="171"/>
        <end position="191"/>
    </location>
</feature>
<feature type="domain" description="Major facilitator superfamily (MFS) profile" evidence="6">
    <location>
        <begin position="43"/>
        <end position="434"/>
    </location>
</feature>
<protein>
    <submittedName>
        <fullName evidence="7">Putative transporter MCH4</fullName>
    </submittedName>
</protein>
<accession>A0A2T4GFB2</accession>
<feature type="transmembrane region" description="Helical" evidence="5">
    <location>
        <begin position="113"/>
        <end position="131"/>
    </location>
</feature>
<evidence type="ECO:0000256" key="2">
    <source>
        <dbReference type="ARBA" id="ARBA00006727"/>
    </source>
</evidence>
<proteinExistence type="inferred from homology"/>
<feature type="transmembrane region" description="Helical" evidence="5">
    <location>
        <begin position="42"/>
        <end position="65"/>
    </location>
</feature>
<feature type="transmembrane region" description="Helical" evidence="5">
    <location>
        <begin position="137"/>
        <end position="159"/>
    </location>
</feature>
<keyword evidence="3" id="KW-0325">Glycoprotein</keyword>
<name>A0A2T4GFB2_FUSCU</name>
<evidence type="ECO:0000256" key="1">
    <source>
        <dbReference type="ARBA" id="ARBA00004141"/>
    </source>
</evidence>
<organism evidence="7 8">
    <name type="scientific">Fusarium culmorum</name>
    <dbReference type="NCBI Taxonomy" id="5516"/>
    <lineage>
        <taxon>Eukaryota</taxon>
        <taxon>Fungi</taxon>
        <taxon>Dikarya</taxon>
        <taxon>Ascomycota</taxon>
        <taxon>Pezizomycotina</taxon>
        <taxon>Sordariomycetes</taxon>
        <taxon>Hypocreomycetidae</taxon>
        <taxon>Hypocreales</taxon>
        <taxon>Nectriaceae</taxon>
        <taxon>Fusarium</taxon>
    </lineage>
</organism>
<evidence type="ECO:0000313" key="8">
    <source>
        <dbReference type="Proteomes" id="UP000241587"/>
    </source>
</evidence>
<evidence type="ECO:0000256" key="5">
    <source>
        <dbReference type="SAM" id="Phobius"/>
    </source>
</evidence>
<keyword evidence="5" id="KW-0812">Transmembrane</keyword>
<keyword evidence="5" id="KW-1133">Transmembrane helix</keyword>
<feature type="compositionally biased region" description="Basic and acidic residues" evidence="4">
    <location>
        <begin position="1"/>
        <end position="11"/>
    </location>
</feature>
<evidence type="ECO:0000256" key="4">
    <source>
        <dbReference type="SAM" id="MobiDB-lite"/>
    </source>
</evidence>
<dbReference type="PANTHER" id="PTHR11360">
    <property type="entry name" value="MONOCARBOXYLATE TRANSPORTER"/>
    <property type="match status" value="1"/>
</dbReference>
<comment type="similarity">
    <text evidence="2">Belongs to the major facilitator superfamily. Monocarboxylate porter (TC 2.A.1.13) family.</text>
</comment>
<feature type="transmembrane region" description="Helical" evidence="5">
    <location>
        <begin position="85"/>
        <end position="106"/>
    </location>
</feature>
<feature type="compositionally biased region" description="Polar residues" evidence="4">
    <location>
        <begin position="682"/>
        <end position="694"/>
    </location>
</feature>
<dbReference type="EMBL" id="PVEM01000022">
    <property type="protein sequence ID" value="PTD02266.1"/>
    <property type="molecule type" value="Genomic_DNA"/>
</dbReference>
<feature type="transmembrane region" description="Helical" evidence="5">
    <location>
        <begin position="346"/>
        <end position="369"/>
    </location>
</feature>
<dbReference type="Proteomes" id="UP000241587">
    <property type="component" value="Unassembled WGS sequence"/>
</dbReference>
<dbReference type="AlphaFoldDB" id="A0A2T4GFB2"/>
<comment type="subcellular location">
    <subcellularLocation>
        <location evidence="1">Membrane</location>
        <topology evidence="1">Multi-pass membrane protein</topology>
    </subcellularLocation>
</comment>
<evidence type="ECO:0000256" key="3">
    <source>
        <dbReference type="ARBA" id="ARBA00023180"/>
    </source>
</evidence>
<gene>
    <name evidence="7" type="ORF">FCULG_00011955</name>
</gene>
<dbReference type="PROSITE" id="PS50850">
    <property type="entry name" value="MFS"/>
    <property type="match status" value="1"/>
</dbReference>
<dbReference type="InterPro" id="IPR036259">
    <property type="entry name" value="MFS_trans_sf"/>
</dbReference>
<keyword evidence="5" id="KW-0472">Membrane</keyword>
<reference evidence="7 8" key="1">
    <citation type="submission" date="2018-02" db="EMBL/GenBank/DDBJ databases">
        <title>Fusarium culmorum secondary metabolites in fungal-bacterial-plant interactions.</title>
        <authorList>
            <person name="Schmidt R."/>
        </authorList>
    </citation>
    <scope>NUCLEOTIDE SEQUENCE [LARGE SCALE GENOMIC DNA]</scope>
    <source>
        <strain evidence="7 8">PV</strain>
    </source>
</reference>
<feature type="region of interest" description="Disordered" evidence="4">
    <location>
        <begin position="1"/>
        <end position="34"/>
    </location>
</feature>
<dbReference type="GO" id="GO:0022857">
    <property type="term" value="F:transmembrane transporter activity"/>
    <property type="evidence" value="ECO:0007669"/>
    <property type="project" value="InterPro"/>
</dbReference>
<dbReference type="InterPro" id="IPR050327">
    <property type="entry name" value="Proton-linked_MCT"/>
</dbReference>
<dbReference type="GO" id="GO:0016020">
    <property type="term" value="C:membrane"/>
    <property type="evidence" value="ECO:0007669"/>
    <property type="project" value="UniProtKB-SubCell"/>
</dbReference>
<dbReference type="InterPro" id="IPR020846">
    <property type="entry name" value="MFS_dom"/>
</dbReference>
<dbReference type="PANTHER" id="PTHR11360:SF230">
    <property type="entry name" value="MONOCARBOXYLATE TRANSPORTER, PUTATIVE (AFU_ORTHOLOGUE AFUA_2G12790)-RELATED"/>
    <property type="match status" value="1"/>
</dbReference>
<sequence length="719" mass="76329">MSPEKSPELTRDGFGQQQSATMETQSTEDNNNTTPVDIESSLSAWICVFGSFLFLMPTFGMMQSVGTYQSYLELNQLSNYTAGEIGWIPGMWMFLSMLVAIQVGPVLDQHGPFAVSIIGGGGVVAMFILLAECKEYWQFMLCLGILGGLATAIAGTIGVTVVAKLFSRRRGLAIGLALTGSSIGTVIFPIMLRSLLPKVGWSWSMRILAFVILGIFIVGTLCLIPYKRLTKLVAVPVTKKRGMAVLNFSAFRSVPFSLLSVMYFAIQFVLYGIGGLLPTFAIEAGLKAEAGYTLVSIVGGASAFGRVIPGIAGDKFGHCNVLILMMVMTLIFMGALFVPFGNRSVVLYVFNGLWGFCSGGFLSITPVCVGKTCDPKEYGRYYGTLNFFISFSLLVSIPASGTMVERMGTQAIAASPSLTSKGCVDALGFESCQNDANKQTSSCINQAKKDNSQKELLACDCQDAVNNYNCYAAYCWNRVWECEYQEYIIAYMQNCLTAKLPVPYFPAPKDAPDACSCNLGKVNIAVNDAIQQAGTCSNNANSGDAGANMQQMEGCSCCELSGTLSSIVEICPDTNPKLVGLSNLGTVESQLNVQYTNCGKYMDAFDCQSDLSFSLDGVSTFLKPDDALKTGSATLSNGPGSVTTPASGHVFSYTNGGDGVVYTITAAKDKAGSGGKGKSEATQTGSDATGTASADGTKETKSSSKSAATALTAKGIWAW</sequence>
<dbReference type="Gene3D" id="1.20.1250.20">
    <property type="entry name" value="MFS general substrate transporter like domains"/>
    <property type="match status" value="1"/>
</dbReference>
<dbReference type="Pfam" id="PF07690">
    <property type="entry name" value="MFS_1"/>
    <property type="match status" value="1"/>
</dbReference>
<feature type="transmembrane region" description="Helical" evidence="5">
    <location>
        <begin position="203"/>
        <end position="224"/>
    </location>
</feature>
<feature type="region of interest" description="Disordered" evidence="4">
    <location>
        <begin position="669"/>
        <end position="719"/>
    </location>
</feature>
<dbReference type="OrthoDB" id="6499973at2759"/>